<evidence type="ECO:0008006" key="3">
    <source>
        <dbReference type="Google" id="ProtNLM"/>
    </source>
</evidence>
<dbReference type="EMBL" id="CP076134">
    <property type="protein sequence ID" value="QWG15476.1"/>
    <property type="molecule type" value="Genomic_DNA"/>
</dbReference>
<gene>
    <name evidence="1" type="ORF">KMZ29_12895</name>
</gene>
<accession>A0A975NJ34</accession>
<evidence type="ECO:0000313" key="1">
    <source>
        <dbReference type="EMBL" id="QWG15476.1"/>
    </source>
</evidence>
<evidence type="ECO:0000313" key="2">
    <source>
        <dbReference type="Proteomes" id="UP000680839"/>
    </source>
</evidence>
<dbReference type="Gene3D" id="2.20.110.10">
    <property type="entry name" value="Histone H3 K4-specific methyltransferase SET7/9 N-terminal domain"/>
    <property type="match status" value="1"/>
</dbReference>
<reference evidence="1" key="1">
    <citation type="submission" date="2021-06" db="EMBL/GenBank/DDBJ databases">
        <title>Bradyrhizobium sp. S2-20-1 Genome sequencing.</title>
        <authorList>
            <person name="Jin L."/>
        </authorList>
    </citation>
    <scope>NUCLEOTIDE SEQUENCE</scope>
    <source>
        <strain evidence="1">S2-20-1</strain>
    </source>
</reference>
<sequence>MAKRPKPEPHIQYHRDGSIWARGQTVGGVPTGYWEWFRKDGVRLRSGTFSEGEQTGEWMTYDRTGAVYKVTTIKPKKKKV</sequence>
<dbReference type="SUPFAM" id="SSF82185">
    <property type="entry name" value="Histone H3 K4-specific methyltransferase SET7/9 N-terminal domain"/>
    <property type="match status" value="1"/>
</dbReference>
<dbReference type="AlphaFoldDB" id="A0A975NJ34"/>
<protein>
    <recommendedName>
        <fullName evidence="3">MORN repeat variant</fullName>
    </recommendedName>
</protein>
<organism evidence="1 2">
    <name type="scientific">Bradyrhizobium sediminis</name>
    <dbReference type="NCBI Taxonomy" id="2840469"/>
    <lineage>
        <taxon>Bacteria</taxon>
        <taxon>Pseudomonadati</taxon>
        <taxon>Pseudomonadota</taxon>
        <taxon>Alphaproteobacteria</taxon>
        <taxon>Hyphomicrobiales</taxon>
        <taxon>Nitrobacteraceae</taxon>
        <taxon>Bradyrhizobium</taxon>
    </lineage>
</organism>
<dbReference type="Proteomes" id="UP000680839">
    <property type="component" value="Chromosome"/>
</dbReference>
<proteinExistence type="predicted"/>
<dbReference type="RefSeq" id="WP_215623983.1">
    <property type="nucleotide sequence ID" value="NZ_CP076134.1"/>
</dbReference>
<name>A0A975NJ34_9BRAD</name>